<gene>
    <name evidence="1" type="ORF">ACFQ4E_03400</name>
</gene>
<organism evidence="1 2">
    <name type="scientific">Litorisediminicola beolgyonensis</name>
    <dbReference type="NCBI Taxonomy" id="1173614"/>
    <lineage>
        <taxon>Bacteria</taxon>
        <taxon>Pseudomonadati</taxon>
        <taxon>Pseudomonadota</taxon>
        <taxon>Alphaproteobacteria</taxon>
        <taxon>Rhodobacterales</taxon>
        <taxon>Paracoccaceae</taxon>
        <taxon>Litorisediminicola</taxon>
    </lineage>
</organism>
<accession>A0ABW3ZFE6</accession>
<keyword evidence="2" id="KW-1185">Reference proteome</keyword>
<dbReference type="Proteomes" id="UP001597135">
    <property type="component" value="Unassembled WGS sequence"/>
</dbReference>
<dbReference type="Gene3D" id="3.30.2000.30">
    <property type="match status" value="1"/>
</dbReference>
<evidence type="ECO:0000313" key="1">
    <source>
        <dbReference type="EMBL" id="MFD1341455.1"/>
    </source>
</evidence>
<dbReference type="EMBL" id="JBHTMU010000004">
    <property type="protein sequence ID" value="MFD1341455.1"/>
    <property type="molecule type" value="Genomic_DNA"/>
</dbReference>
<dbReference type="RefSeq" id="WP_386801513.1">
    <property type="nucleotide sequence ID" value="NZ_JBHTMU010000004.1"/>
</dbReference>
<dbReference type="Pfam" id="PF11367">
    <property type="entry name" value="Tail_completion_gp17"/>
    <property type="match status" value="1"/>
</dbReference>
<name>A0ABW3ZFE6_9RHOB</name>
<comment type="caution">
    <text evidence="1">The sequence shown here is derived from an EMBL/GenBank/DDBJ whole genome shotgun (WGS) entry which is preliminary data.</text>
</comment>
<protein>
    <submittedName>
        <fullName evidence="1">DUF3168 domain-containing protein</fullName>
    </submittedName>
</protein>
<dbReference type="InterPro" id="IPR021508">
    <property type="entry name" value="Gp17-like"/>
</dbReference>
<reference evidence="2" key="1">
    <citation type="journal article" date="2019" name="Int. J. Syst. Evol. Microbiol.">
        <title>The Global Catalogue of Microorganisms (GCM) 10K type strain sequencing project: providing services to taxonomists for standard genome sequencing and annotation.</title>
        <authorList>
            <consortium name="The Broad Institute Genomics Platform"/>
            <consortium name="The Broad Institute Genome Sequencing Center for Infectious Disease"/>
            <person name="Wu L."/>
            <person name="Ma J."/>
        </authorList>
    </citation>
    <scope>NUCLEOTIDE SEQUENCE [LARGE SCALE GENOMIC DNA]</scope>
    <source>
        <strain evidence="2">CCUG 62953</strain>
    </source>
</reference>
<proteinExistence type="predicted"/>
<evidence type="ECO:0000313" key="2">
    <source>
        <dbReference type="Proteomes" id="UP001597135"/>
    </source>
</evidence>
<dbReference type="InterPro" id="IPR053745">
    <property type="entry name" value="Viral_Tail_Comp_sf"/>
</dbReference>
<sequence>MSVDLAVQIAIRKRLVATTAVTDLVPASSILDRNASPAPRPGIVIGKAQVVDTGTSLQRNRSRVYHTIHVWKTEPSREGVKAIMAAIRAAIRSERLDLGVGLHCADWKVSSTRAMSDPDGESSHGVMVVEVLVLEVA</sequence>